<dbReference type="InterPro" id="IPR036236">
    <property type="entry name" value="Znf_C2H2_sf"/>
</dbReference>
<dbReference type="PROSITE" id="PS50157">
    <property type="entry name" value="ZINC_FINGER_C2H2_2"/>
    <property type="match status" value="2"/>
</dbReference>
<dbReference type="GO" id="GO:0008270">
    <property type="term" value="F:zinc ion binding"/>
    <property type="evidence" value="ECO:0007669"/>
    <property type="project" value="UniProtKB-KW"/>
</dbReference>
<keyword evidence="5" id="KW-0862">Zinc</keyword>
<dbReference type="Pfam" id="PF00096">
    <property type="entry name" value="zf-C2H2"/>
    <property type="match status" value="2"/>
</dbReference>
<dbReference type="InterPro" id="IPR050527">
    <property type="entry name" value="Snail/Krueppel_Znf"/>
</dbReference>
<sequence length="219" mass="24340">MSKDTPVLPSVWTLFRSCVQVQNAPTLPSLSSQLLSHEQRYHELEQSLLPSPSNTTSFSPAQLYSPEPSITPVTMMTPPIIPSSVSPPRYYSYSSSPRMSPPYQQLLATPTRSPELTFDPGSISPPHSHSSGYGHINSIHLQPLKLTNNKIKKAPLAPVLPIRCDDCGSSFSRIADLYRHNRTHHSNSPSDKSSECTGCGKSFNRPDSLKRHIRKYCKK</sequence>
<evidence type="ECO:0000259" key="8">
    <source>
        <dbReference type="PROSITE" id="PS50157"/>
    </source>
</evidence>
<gene>
    <name evidence="9" type="ORF">BCR33DRAFT_784404</name>
</gene>
<reference evidence="9 10" key="1">
    <citation type="submission" date="2016-07" db="EMBL/GenBank/DDBJ databases">
        <title>Pervasive Adenine N6-methylation of Active Genes in Fungi.</title>
        <authorList>
            <consortium name="DOE Joint Genome Institute"/>
            <person name="Mondo S.J."/>
            <person name="Dannebaum R.O."/>
            <person name="Kuo R.C."/>
            <person name="Labutti K."/>
            <person name="Haridas S."/>
            <person name="Kuo A."/>
            <person name="Salamov A."/>
            <person name="Ahrendt S.R."/>
            <person name="Lipzen A."/>
            <person name="Sullivan W."/>
            <person name="Andreopoulos W.B."/>
            <person name="Clum A."/>
            <person name="Lindquist E."/>
            <person name="Daum C."/>
            <person name="Ramamoorthy G.K."/>
            <person name="Gryganskyi A."/>
            <person name="Culley D."/>
            <person name="Magnuson J.K."/>
            <person name="James T.Y."/>
            <person name="O'Malley M.A."/>
            <person name="Stajich J.E."/>
            <person name="Spatafora J.W."/>
            <person name="Visel A."/>
            <person name="Grigoriev I.V."/>
        </authorList>
    </citation>
    <scope>NUCLEOTIDE SEQUENCE [LARGE SCALE GENOMIC DNA]</scope>
    <source>
        <strain evidence="9 10">JEL800</strain>
    </source>
</reference>
<evidence type="ECO:0000256" key="5">
    <source>
        <dbReference type="ARBA" id="ARBA00022833"/>
    </source>
</evidence>
<name>A0A1Y2CF42_9FUNG</name>
<dbReference type="PROSITE" id="PS00028">
    <property type="entry name" value="ZINC_FINGER_C2H2_1"/>
    <property type="match status" value="1"/>
</dbReference>
<dbReference type="PANTHER" id="PTHR24388">
    <property type="entry name" value="ZINC FINGER PROTEIN"/>
    <property type="match status" value="1"/>
</dbReference>
<feature type="domain" description="C2H2-type" evidence="8">
    <location>
        <begin position="162"/>
        <end position="189"/>
    </location>
</feature>
<organism evidence="9 10">
    <name type="scientific">Rhizoclosmatium globosum</name>
    <dbReference type="NCBI Taxonomy" id="329046"/>
    <lineage>
        <taxon>Eukaryota</taxon>
        <taxon>Fungi</taxon>
        <taxon>Fungi incertae sedis</taxon>
        <taxon>Chytridiomycota</taxon>
        <taxon>Chytridiomycota incertae sedis</taxon>
        <taxon>Chytridiomycetes</taxon>
        <taxon>Chytridiales</taxon>
        <taxon>Chytriomycetaceae</taxon>
        <taxon>Rhizoclosmatium</taxon>
    </lineage>
</organism>
<proteinExistence type="predicted"/>
<keyword evidence="2" id="KW-0479">Metal-binding</keyword>
<dbReference type="GO" id="GO:0000978">
    <property type="term" value="F:RNA polymerase II cis-regulatory region sequence-specific DNA binding"/>
    <property type="evidence" value="ECO:0007669"/>
    <property type="project" value="TreeGrafter"/>
</dbReference>
<dbReference type="SMART" id="SM00355">
    <property type="entry name" value="ZnF_C2H2"/>
    <property type="match status" value="2"/>
</dbReference>
<evidence type="ECO:0000313" key="10">
    <source>
        <dbReference type="Proteomes" id="UP000193642"/>
    </source>
</evidence>
<dbReference type="PANTHER" id="PTHR24388:SF54">
    <property type="entry name" value="PROTEIN ESCARGOT"/>
    <property type="match status" value="1"/>
</dbReference>
<dbReference type="FunFam" id="3.30.160.60:FF:000100">
    <property type="entry name" value="Zinc finger 45-like"/>
    <property type="match status" value="1"/>
</dbReference>
<evidence type="ECO:0000256" key="7">
    <source>
        <dbReference type="PROSITE-ProRule" id="PRU00042"/>
    </source>
</evidence>
<evidence type="ECO:0000256" key="6">
    <source>
        <dbReference type="ARBA" id="ARBA00023242"/>
    </source>
</evidence>
<comment type="subcellular location">
    <subcellularLocation>
        <location evidence="1">Nucleus</location>
    </subcellularLocation>
</comment>
<accession>A0A1Y2CF42</accession>
<dbReference type="OrthoDB" id="9947289at2759"/>
<feature type="domain" description="C2H2-type" evidence="8">
    <location>
        <begin position="194"/>
        <end position="219"/>
    </location>
</feature>
<keyword evidence="10" id="KW-1185">Reference proteome</keyword>
<keyword evidence="4 7" id="KW-0863">Zinc-finger</keyword>
<evidence type="ECO:0000256" key="1">
    <source>
        <dbReference type="ARBA" id="ARBA00004123"/>
    </source>
</evidence>
<keyword evidence="6" id="KW-0539">Nucleus</keyword>
<dbReference type="GO" id="GO:0000981">
    <property type="term" value="F:DNA-binding transcription factor activity, RNA polymerase II-specific"/>
    <property type="evidence" value="ECO:0007669"/>
    <property type="project" value="TreeGrafter"/>
</dbReference>
<dbReference type="GO" id="GO:0005634">
    <property type="term" value="C:nucleus"/>
    <property type="evidence" value="ECO:0007669"/>
    <property type="project" value="UniProtKB-SubCell"/>
</dbReference>
<dbReference type="InterPro" id="IPR013087">
    <property type="entry name" value="Znf_C2H2_type"/>
</dbReference>
<protein>
    <recommendedName>
        <fullName evidence="8">C2H2-type domain-containing protein</fullName>
    </recommendedName>
</protein>
<dbReference type="AlphaFoldDB" id="A0A1Y2CF42"/>
<comment type="caution">
    <text evidence="9">The sequence shown here is derived from an EMBL/GenBank/DDBJ whole genome shotgun (WGS) entry which is preliminary data.</text>
</comment>
<evidence type="ECO:0000256" key="4">
    <source>
        <dbReference type="ARBA" id="ARBA00022771"/>
    </source>
</evidence>
<dbReference type="EMBL" id="MCGO01000019">
    <property type="protein sequence ID" value="ORY45649.1"/>
    <property type="molecule type" value="Genomic_DNA"/>
</dbReference>
<keyword evidence="3" id="KW-0677">Repeat</keyword>
<evidence type="ECO:0000256" key="3">
    <source>
        <dbReference type="ARBA" id="ARBA00022737"/>
    </source>
</evidence>
<evidence type="ECO:0000256" key="2">
    <source>
        <dbReference type="ARBA" id="ARBA00022723"/>
    </source>
</evidence>
<dbReference type="SUPFAM" id="SSF57667">
    <property type="entry name" value="beta-beta-alpha zinc fingers"/>
    <property type="match status" value="1"/>
</dbReference>
<evidence type="ECO:0000313" key="9">
    <source>
        <dbReference type="EMBL" id="ORY45649.1"/>
    </source>
</evidence>
<dbReference type="STRING" id="329046.A0A1Y2CF42"/>
<dbReference type="Proteomes" id="UP000193642">
    <property type="component" value="Unassembled WGS sequence"/>
</dbReference>
<dbReference type="Gene3D" id="3.30.160.60">
    <property type="entry name" value="Classic Zinc Finger"/>
    <property type="match status" value="2"/>
</dbReference>